<proteinExistence type="predicted"/>
<dbReference type="InterPro" id="IPR007502">
    <property type="entry name" value="Helicase-assoc_dom"/>
</dbReference>
<dbReference type="RefSeq" id="WP_118913105.1">
    <property type="nucleotide sequence ID" value="NZ_CBCRVH010000004.1"/>
</dbReference>
<dbReference type="InterPro" id="IPR014001">
    <property type="entry name" value="Helicase_ATP-bd"/>
</dbReference>
<dbReference type="GO" id="GO:0005524">
    <property type="term" value="F:ATP binding"/>
    <property type="evidence" value="ECO:0007669"/>
    <property type="project" value="UniProtKB-KW"/>
</dbReference>
<dbReference type="SMART" id="SM00847">
    <property type="entry name" value="HA2"/>
    <property type="match status" value="1"/>
</dbReference>
<dbReference type="Pfam" id="PF21010">
    <property type="entry name" value="HA2_C"/>
    <property type="match status" value="1"/>
</dbReference>
<keyword evidence="2 7" id="KW-0378">Hydrolase</keyword>
<dbReference type="Gene3D" id="1.20.120.1080">
    <property type="match status" value="1"/>
</dbReference>
<accession>A0A417Z756</accession>
<dbReference type="NCBIfam" id="NF008348">
    <property type="entry name" value="PRK11131.1"/>
    <property type="match status" value="1"/>
</dbReference>
<dbReference type="SMART" id="SM00487">
    <property type="entry name" value="DEXDc"/>
    <property type="match status" value="1"/>
</dbReference>
<dbReference type="InterPro" id="IPR011709">
    <property type="entry name" value="DEAD-box_helicase_OB_fold"/>
</dbReference>
<dbReference type="SMART" id="SM00490">
    <property type="entry name" value="HELICc"/>
    <property type="match status" value="1"/>
</dbReference>
<dbReference type="Pfam" id="PF00271">
    <property type="entry name" value="Helicase_C"/>
    <property type="match status" value="1"/>
</dbReference>
<dbReference type="PROSITE" id="PS51194">
    <property type="entry name" value="HELICASE_CTER"/>
    <property type="match status" value="1"/>
</dbReference>
<dbReference type="PANTHER" id="PTHR18934">
    <property type="entry name" value="ATP-DEPENDENT RNA HELICASE"/>
    <property type="match status" value="1"/>
</dbReference>
<dbReference type="Pfam" id="PF11898">
    <property type="entry name" value="DUF3418"/>
    <property type="match status" value="1"/>
</dbReference>
<keyword evidence="1" id="KW-0547">Nucleotide-binding</keyword>
<dbReference type="FunFam" id="1.20.120.1080:FF:000005">
    <property type="entry name" value="ATP-dependent helicase HrpA"/>
    <property type="match status" value="1"/>
</dbReference>
<evidence type="ECO:0000256" key="4">
    <source>
        <dbReference type="ARBA" id="ARBA00022840"/>
    </source>
</evidence>
<feature type="domain" description="Helicase ATP-binding" evidence="5">
    <location>
        <begin position="44"/>
        <end position="207"/>
    </location>
</feature>
<comment type="caution">
    <text evidence="7">The sequence shown here is derived from an EMBL/GenBank/DDBJ whole genome shotgun (WGS) entry which is preliminary data.</text>
</comment>
<dbReference type="InterPro" id="IPR027417">
    <property type="entry name" value="P-loop_NTPase"/>
</dbReference>
<dbReference type="GO" id="GO:0003724">
    <property type="term" value="F:RNA helicase activity"/>
    <property type="evidence" value="ECO:0007669"/>
    <property type="project" value="UniProtKB-EC"/>
</dbReference>
<dbReference type="InterPro" id="IPR011545">
    <property type="entry name" value="DEAD/DEAH_box_helicase_dom"/>
</dbReference>
<evidence type="ECO:0000313" key="7">
    <source>
        <dbReference type="EMBL" id="RHW46427.1"/>
    </source>
</evidence>
<dbReference type="Pfam" id="PF07717">
    <property type="entry name" value="OB_NTP_bind"/>
    <property type="match status" value="1"/>
</dbReference>
<protein>
    <submittedName>
        <fullName evidence="7">ATP-dependent RNA helicase HrpA</fullName>
        <ecNumber evidence="7">3.6.4.13</ecNumber>
    </submittedName>
</protein>
<dbReference type="GO" id="GO:0016787">
    <property type="term" value="F:hydrolase activity"/>
    <property type="evidence" value="ECO:0007669"/>
    <property type="project" value="UniProtKB-KW"/>
</dbReference>
<gene>
    <name evidence="7" type="primary">hrpA</name>
    <name evidence="7" type="ORF">D1832_06265</name>
</gene>
<dbReference type="PROSITE" id="PS51192">
    <property type="entry name" value="HELICASE_ATP_BIND_1"/>
    <property type="match status" value="1"/>
</dbReference>
<dbReference type="GO" id="GO:0003723">
    <property type="term" value="F:RNA binding"/>
    <property type="evidence" value="ECO:0007669"/>
    <property type="project" value="TreeGrafter"/>
</dbReference>
<feature type="domain" description="Helicase C-terminal" evidence="6">
    <location>
        <begin position="241"/>
        <end position="423"/>
    </location>
</feature>
<organism evidence="7 8">
    <name type="scientific">Dermacoccus abyssi</name>
    <dbReference type="NCBI Taxonomy" id="322596"/>
    <lineage>
        <taxon>Bacteria</taxon>
        <taxon>Bacillati</taxon>
        <taxon>Actinomycetota</taxon>
        <taxon>Actinomycetes</taxon>
        <taxon>Micrococcales</taxon>
        <taxon>Dermacoccaceae</taxon>
        <taxon>Dermacoccus</taxon>
    </lineage>
</organism>
<dbReference type="EMBL" id="QWLM01000005">
    <property type="protein sequence ID" value="RHW46427.1"/>
    <property type="molecule type" value="Genomic_DNA"/>
</dbReference>
<dbReference type="InterPro" id="IPR024590">
    <property type="entry name" value="HrpA_C"/>
</dbReference>
<dbReference type="EC" id="3.6.4.13" evidence="7"/>
<keyword evidence="3 7" id="KW-0347">Helicase</keyword>
<sequence>MTSSVNPSPSAVSEALAADAQESAPFVLNYPAHLPVAEAREEIIEAIRDHQVVVVAGETGSGKTTQLPKFCLEIGRGLGGAIGHTQPRRIAARSVAERLAEELEVELGDVVGYQVRFVDESSKKTRVRVMTDGILLSQMQRDRDLRQYDTLIIDEAHERSLNIDFILGYLKQLLPRRPDLKVIITSATIDPERFAEHFASDKGPAPIIEVSGRTFPVEMRYRPLVREIAPSSPKDEPRVEDIDQVTGIVEAAQELWRSGSGDGSSQDILVFCSGEREIRDAADALRGADWGRARHDVEIVPLYARLSAAEQHKVFAPHNGRRIVLATNVAETSLTVPGIRYVIDTGTARISRYSQRTKVQRLPIEPISQASARQRAGRCGRVADGICIRLYSEEDFESRPEFTDPEILRTNLASVILQMTSLGLGDIACFPFVDAPDARQIKDGLALLEELHALDTKASGQRKKLTPTGRTLARLPVDPRMGRMLVAAAANGSLREVLIIVAAMSIQDPRERPADAQAQADQQHARFKHESSDFLGYLNLWNYVREKQRELSSSAFRRLAKREYLHYLRLREWQDLHAQLKAACKQAKLFMSDNAASENAIHEALLTGLLSHVGVRDREKREYLGARNARFAIQPGSTLFRRQPDWVMAGELVETTRMWARTNAVVDPLWVEKAGAHLVKRSHAEPHWERKRASAVALERVTLYGVPLVVGRRVALGPLEPETARDLFIRHALVEGDWDAQHAFLKDNARLMARMADLEARARRRDLVVDDDTLFDFYDERVPASIVSGAHFDRWWKEKRRTEPDLLTFTEDFLVADDAEAVDETAYPKSWRQGKLKLRLTYQFEPGADADGLTVHIPLPVLNQVSDEGFDWLVPGMREELATALVKSLPKNVRRNFVPAPDHARRALALMDAGGAAGERPFTDELADALFDLAKVRVPEGSWDTDRLPDHLKVTFRVEDARGKRLREGKHLAELQDALAGRLRQSMSRAAGDLEKKGLTAWTLDDLPSTFTKSTGRQRITGYPALVDHGESVAVEVLGTRSEATQASRLGTRRLLLLNTQVPWKRILGLMSNRQKLALGNNPHGSMTALMDDVLAAAVDSVVAGMPNHEVRTPEQFEDALRTVRQQVAPLVLEASEKLAPVLEHAHEVELALGKLTSPAAKALHDDVAAHLVALIHPGFVAQTGMARLPRLDVYVRALLERVTKGVTDTARDADRADQLATVRAEYEDMLAALRPERLTDADVVDIRWMIEELAVSLFAQRLGTAHPVSPQRIYKAMDAAEAL</sequence>
<dbReference type="SMART" id="SM00382">
    <property type="entry name" value="AAA"/>
    <property type="match status" value="1"/>
</dbReference>
<evidence type="ECO:0000256" key="1">
    <source>
        <dbReference type="ARBA" id="ARBA00022741"/>
    </source>
</evidence>
<dbReference type="InterPro" id="IPR001650">
    <property type="entry name" value="Helicase_C-like"/>
</dbReference>
<keyword evidence="4" id="KW-0067">ATP-binding</keyword>
<reference evidence="7 8" key="1">
    <citation type="submission" date="2018-08" db="EMBL/GenBank/DDBJ databases">
        <title>Whole genome sequence analysis of Dermacoccus abyssi bacteria isolated from Deep Mariana trench Micromonospora spp reveals genes involved in the environmental adaptation and production of secondary metabolites.</title>
        <authorList>
            <person name="Abdel-Mageed W.M."/>
            <person name="Lehri B."/>
            <person name="Nouioui I."/>
            <person name="Goodfellow I."/>
            <person name="Jaspars M."/>
            <person name="Karlyshev A."/>
        </authorList>
    </citation>
    <scope>NUCLEOTIDE SEQUENCE [LARGE SCALE GENOMIC DNA]</scope>
    <source>
        <strain evidence="7 8">MT1.1</strain>
    </source>
</reference>
<evidence type="ECO:0000313" key="8">
    <source>
        <dbReference type="Proteomes" id="UP000285376"/>
    </source>
</evidence>
<evidence type="ECO:0000259" key="6">
    <source>
        <dbReference type="PROSITE" id="PS51194"/>
    </source>
</evidence>
<name>A0A417Z756_9MICO</name>
<dbReference type="CDD" id="cd18791">
    <property type="entry name" value="SF2_C_RHA"/>
    <property type="match status" value="1"/>
</dbReference>
<evidence type="ECO:0000256" key="2">
    <source>
        <dbReference type="ARBA" id="ARBA00022801"/>
    </source>
</evidence>
<dbReference type="PANTHER" id="PTHR18934:SF99">
    <property type="entry name" value="ATP-DEPENDENT RNA HELICASE DHX37-RELATED"/>
    <property type="match status" value="1"/>
</dbReference>
<dbReference type="NCBIfam" id="TIGR01967">
    <property type="entry name" value="DEAH_box_HrpA"/>
    <property type="match status" value="1"/>
</dbReference>
<dbReference type="SUPFAM" id="SSF52540">
    <property type="entry name" value="P-loop containing nucleoside triphosphate hydrolases"/>
    <property type="match status" value="1"/>
</dbReference>
<dbReference type="InterPro" id="IPR010222">
    <property type="entry name" value="RNA_helicase_HrpA"/>
</dbReference>
<dbReference type="Pfam" id="PF00270">
    <property type="entry name" value="DEAD"/>
    <property type="match status" value="1"/>
</dbReference>
<dbReference type="Gene3D" id="3.40.50.300">
    <property type="entry name" value="P-loop containing nucleotide triphosphate hydrolases"/>
    <property type="match status" value="2"/>
</dbReference>
<dbReference type="InterPro" id="IPR003593">
    <property type="entry name" value="AAA+_ATPase"/>
</dbReference>
<dbReference type="Proteomes" id="UP000285376">
    <property type="component" value="Unassembled WGS sequence"/>
</dbReference>
<evidence type="ECO:0000259" key="5">
    <source>
        <dbReference type="PROSITE" id="PS51192"/>
    </source>
</evidence>
<evidence type="ECO:0000256" key="3">
    <source>
        <dbReference type="ARBA" id="ARBA00022806"/>
    </source>
</evidence>